<name>A0AAD6XMU0_9AGAR</name>
<evidence type="ECO:0000256" key="5">
    <source>
        <dbReference type="ARBA" id="ARBA00022989"/>
    </source>
</evidence>
<feature type="compositionally biased region" description="Low complexity" evidence="10">
    <location>
        <begin position="185"/>
        <end position="198"/>
    </location>
</feature>
<dbReference type="GO" id="GO:0005886">
    <property type="term" value="C:plasma membrane"/>
    <property type="evidence" value="ECO:0007669"/>
    <property type="project" value="TreeGrafter"/>
</dbReference>
<dbReference type="PANTHER" id="PTHR28097">
    <property type="entry name" value="PHEROMONE A FACTOR RECEPTOR"/>
    <property type="match status" value="1"/>
</dbReference>
<evidence type="ECO:0000256" key="8">
    <source>
        <dbReference type="ARBA" id="ARBA00023170"/>
    </source>
</evidence>
<keyword evidence="8 11" id="KW-0675">Receptor</keyword>
<dbReference type="GO" id="GO:0000750">
    <property type="term" value="P:pheromone-dependent signal transduction involved in conjugation with cellular fusion"/>
    <property type="evidence" value="ECO:0007669"/>
    <property type="project" value="TreeGrafter"/>
</dbReference>
<gene>
    <name evidence="11" type="ORF">B0H15DRAFT_783054</name>
</gene>
<evidence type="ECO:0000256" key="9">
    <source>
        <dbReference type="ARBA" id="ARBA00023224"/>
    </source>
</evidence>
<keyword evidence="9" id="KW-0807">Transducer</keyword>
<dbReference type="PRINTS" id="PR00899">
    <property type="entry name" value="GPCRSTE3"/>
</dbReference>
<comment type="similarity">
    <text evidence="2">Belongs to the G-protein coupled receptor 4 family.</text>
</comment>
<feature type="region of interest" description="Disordered" evidence="10">
    <location>
        <begin position="185"/>
        <end position="229"/>
    </location>
</feature>
<comment type="subcellular location">
    <subcellularLocation>
        <location evidence="1">Membrane</location>
        <topology evidence="1">Multi-pass membrane protein</topology>
    </subcellularLocation>
</comment>
<dbReference type="PANTHER" id="PTHR28097:SF1">
    <property type="entry name" value="PHEROMONE A FACTOR RECEPTOR"/>
    <property type="match status" value="1"/>
</dbReference>
<evidence type="ECO:0000313" key="12">
    <source>
        <dbReference type="Proteomes" id="UP001222325"/>
    </source>
</evidence>
<evidence type="ECO:0000256" key="6">
    <source>
        <dbReference type="ARBA" id="ARBA00023040"/>
    </source>
</evidence>
<reference evidence="11" key="1">
    <citation type="submission" date="2023-03" db="EMBL/GenBank/DDBJ databases">
        <title>Massive genome expansion in bonnet fungi (Mycena s.s.) driven by repeated elements and novel gene families across ecological guilds.</title>
        <authorList>
            <consortium name="Lawrence Berkeley National Laboratory"/>
            <person name="Harder C.B."/>
            <person name="Miyauchi S."/>
            <person name="Viragh M."/>
            <person name="Kuo A."/>
            <person name="Thoen E."/>
            <person name="Andreopoulos B."/>
            <person name="Lu D."/>
            <person name="Skrede I."/>
            <person name="Drula E."/>
            <person name="Henrissat B."/>
            <person name="Morin E."/>
            <person name="Kohler A."/>
            <person name="Barry K."/>
            <person name="LaButti K."/>
            <person name="Morin E."/>
            <person name="Salamov A."/>
            <person name="Lipzen A."/>
            <person name="Mereny Z."/>
            <person name="Hegedus B."/>
            <person name="Baldrian P."/>
            <person name="Stursova M."/>
            <person name="Weitz H."/>
            <person name="Taylor A."/>
            <person name="Grigoriev I.V."/>
            <person name="Nagy L.G."/>
            <person name="Martin F."/>
            <person name="Kauserud H."/>
        </authorList>
    </citation>
    <scope>NUCLEOTIDE SEQUENCE</scope>
    <source>
        <strain evidence="11">CBHHK173m</strain>
    </source>
</reference>
<evidence type="ECO:0000256" key="10">
    <source>
        <dbReference type="SAM" id="MobiDB-lite"/>
    </source>
</evidence>
<accession>A0AAD6XMU0</accession>
<keyword evidence="7" id="KW-0472">Membrane</keyword>
<evidence type="ECO:0000256" key="4">
    <source>
        <dbReference type="ARBA" id="ARBA00022692"/>
    </source>
</evidence>
<evidence type="ECO:0000313" key="11">
    <source>
        <dbReference type="EMBL" id="KAJ7085492.1"/>
    </source>
</evidence>
<comment type="caution">
    <text evidence="11">The sequence shown here is derived from an EMBL/GenBank/DDBJ whole genome shotgun (WGS) entry which is preliminary data.</text>
</comment>
<keyword evidence="4" id="KW-0812">Transmembrane</keyword>
<keyword evidence="5" id="KW-1133">Transmembrane helix</keyword>
<dbReference type="AlphaFoldDB" id="A0AAD6XMU0"/>
<evidence type="ECO:0000256" key="1">
    <source>
        <dbReference type="ARBA" id="ARBA00004141"/>
    </source>
</evidence>
<evidence type="ECO:0000256" key="2">
    <source>
        <dbReference type="ARBA" id="ARBA00011085"/>
    </source>
</evidence>
<protein>
    <submittedName>
        <fullName evidence="11">Pheromone A receptor-domain-containing protein</fullName>
    </submittedName>
</protein>
<organism evidence="11 12">
    <name type="scientific">Mycena belliarum</name>
    <dbReference type="NCBI Taxonomy" id="1033014"/>
    <lineage>
        <taxon>Eukaryota</taxon>
        <taxon>Fungi</taxon>
        <taxon>Dikarya</taxon>
        <taxon>Basidiomycota</taxon>
        <taxon>Agaricomycotina</taxon>
        <taxon>Agaricomycetes</taxon>
        <taxon>Agaricomycetidae</taxon>
        <taxon>Agaricales</taxon>
        <taxon>Marasmiineae</taxon>
        <taxon>Mycenaceae</taxon>
        <taxon>Mycena</taxon>
    </lineage>
</organism>
<dbReference type="Pfam" id="PF02076">
    <property type="entry name" value="STE3"/>
    <property type="match status" value="1"/>
</dbReference>
<dbReference type="Proteomes" id="UP001222325">
    <property type="component" value="Unassembled WGS sequence"/>
</dbReference>
<dbReference type="EMBL" id="JARJCN010000034">
    <property type="protein sequence ID" value="KAJ7085492.1"/>
    <property type="molecule type" value="Genomic_DNA"/>
</dbReference>
<sequence>MDSLSRAQLAFFTPPTNPTLFPCIHDELGLVVSSTVPLAPRFPSRARPAAGAPPGVERGDTSLHDVACLNQFVNSVVRVRADDMLNRATGWCDSELFSYPYHHGRIPAASLCISRRLLHIASAEAGSVSSSRTDKRRAVLVDTPLCVLLPLVYLALQYIVQTHRFALDEQLGCVPALALANSIPTPYTSSPSSGRPSLPASPPSTPPPPSAAARPSPDPSIPTHPLPPD</sequence>
<evidence type="ECO:0000256" key="3">
    <source>
        <dbReference type="ARBA" id="ARBA00022507"/>
    </source>
</evidence>
<keyword evidence="3" id="KW-0589">Pheromone response</keyword>
<dbReference type="GO" id="GO:0004932">
    <property type="term" value="F:mating-type factor pheromone receptor activity"/>
    <property type="evidence" value="ECO:0007669"/>
    <property type="project" value="InterPro"/>
</dbReference>
<keyword evidence="6" id="KW-0297">G-protein coupled receptor</keyword>
<feature type="compositionally biased region" description="Pro residues" evidence="10">
    <location>
        <begin position="199"/>
        <end position="229"/>
    </location>
</feature>
<keyword evidence="12" id="KW-1185">Reference proteome</keyword>
<dbReference type="InterPro" id="IPR001499">
    <property type="entry name" value="GPCR_STE3"/>
</dbReference>
<proteinExistence type="inferred from homology"/>
<evidence type="ECO:0000256" key="7">
    <source>
        <dbReference type="ARBA" id="ARBA00023136"/>
    </source>
</evidence>